<protein>
    <recommendedName>
        <fullName evidence="2">B30.2/SPRY domain-containing protein</fullName>
    </recommendedName>
</protein>
<reference evidence="3 4" key="1">
    <citation type="submission" date="2010-05" db="EMBL/GenBank/DDBJ databases">
        <title>The Genome Sequence of Thecamonas trahens ATCC 50062.</title>
        <authorList>
            <consortium name="The Broad Institute Genome Sequencing Platform"/>
            <person name="Russ C."/>
            <person name="Cuomo C."/>
            <person name="Shea T."/>
            <person name="Young S.K."/>
            <person name="Zeng Q."/>
            <person name="Koehrsen M."/>
            <person name="Haas B."/>
            <person name="Borodovsky M."/>
            <person name="Guigo R."/>
            <person name="Alvarado L."/>
            <person name="Berlin A."/>
            <person name="Bochicchio J."/>
            <person name="Borenstein D."/>
            <person name="Chapman S."/>
            <person name="Chen Z."/>
            <person name="Freedman E."/>
            <person name="Gellesch M."/>
            <person name="Goldberg J."/>
            <person name="Griggs A."/>
            <person name="Gujja S."/>
            <person name="Heilman E."/>
            <person name="Heiman D."/>
            <person name="Hepburn T."/>
            <person name="Howarth C."/>
            <person name="Jen D."/>
            <person name="Larson L."/>
            <person name="Mehta T."/>
            <person name="Park D."/>
            <person name="Pearson M."/>
            <person name="Roberts A."/>
            <person name="Saif S."/>
            <person name="Shenoy N."/>
            <person name="Sisk P."/>
            <person name="Stolte C."/>
            <person name="Sykes S."/>
            <person name="Thomson T."/>
            <person name="Walk T."/>
            <person name="White J."/>
            <person name="Yandava C."/>
            <person name="Burger G."/>
            <person name="Gray M.W."/>
            <person name="Holland P.W.H."/>
            <person name="King N."/>
            <person name="Lang F.B.F."/>
            <person name="Roger A.J."/>
            <person name="Ruiz-Trillo I."/>
            <person name="Lander E."/>
            <person name="Nusbaum C."/>
        </authorList>
    </citation>
    <scope>NUCLEOTIDE SEQUENCE [LARGE SCALE GENOMIC DNA]</scope>
    <source>
        <strain evidence="3 4">ATCC 50062</strain>
    </source>
</reference>
<dbReference type="Gene3D" id="3.30.200.20">
    <property type="entry name" value="Phosphorylase Kinase, domain 1"/>
    <property type="match status" value="1"/>
</dbReference>
<dbReference type="CDD" id="cd19671">
    <property type="entry name" value="UBR-box_UBR4_5_6_7"/>
    <property type="match status" value="1"/>
</dbReference>
<keyword evidence="4" id="KW-1185">Reference proteome</keyword>
<dbReference type="Pfam" id="PF00622">
    <property type="entry name" value="SPRY"/>
    <property type="match status" value="1"/>
</dbReference>
<accession>A0A0L0DBF6</accession>
<dbReference type="InterPro" id="IPR017441">
    <property type="entry name" value="Protein_kinase_ATP_BS"/>
</dbReference>
<proteinExistence type="predicted"/>
<keyword evidence="1" id="KW-0067">ATP-binding</keyword>
<dbReference type="InterPro" id="IPR011009">
    <property type="entry name" value="Kinase-like_dom_sf"/>
</dbReference>
<feature type="domain" description="B30.2/SPRY" evidence="2">
    <location>
        <begin position="693"/>
        <end position="880"/>
    </location>
</feature>
<dbReference type="GeneID" id="25565223"/>
<dbReference type="SUPFAM" id="SSF49899">
    <property type="entry name" value="Concanavalin A-like lectins/glucanases"/>
    <property type="match status" value="1"/>
</dbReference>
<dbReference type="OrthoDB" id="4656297at2759"/>
<dbReference type="CDD" id="cd12885">
    <property type="entry name" value="SPRY_RanBP_like"/>
    <property type="match status" value="1"/>
</dbReference>
<name>A0A0L0DBF6_THETB</name>
<dbReference type="Proteomes" id="UP000054408">
    <property type="component" value="Unassembled WGS sequence"/>
</dbReference>
<dbReference type="STRING" id="461836.A0A0L0DBF6"/>
<gene>
    <name evidence="3" type="ORF">AMSG_05928</name>
</gene>
<dbReference type="PROSITE" id="PS00107">
    <property type="entry name" value="PROTEIN_KINASE_ATP"/>
    <property type="match status" value="1"/>
</dbReference>
<dbReference type="GO" id="GO:0005524">
    <property type="term" value="F:ATP binding"/>
    <property type="evidence" value="ECO:0007669"/>
    <property type="project" value="UniProtKB-UniRule"/>
</dbReference>
<keyword evidence="1" id="KW-0547">Nucleotide-binding</keyword>
<dbReference type="InterPro" id="IPR003877">
    <property type="entry name" value="SPRY_dom"/>
</dbReference>
<organism evidence="3 4">
    <name type="scientific">Thecamonas trahens ATCC 50062</name>
    <dbReference type="NCBI Taxonomy" id="461836"/>
    <lineage>
        <taxon>Eukaryota</taxon>
        <taxon>Apusozoa</taxon>
        <taxon>Apusomonadida</taxon>
        <taxon>Apusomonadidae</taxon>
        <taxon>Thecamonas</taxon>
    </lineage>
</organism>
<dbReference type="EMBL" id="GL349457">
    <property type="protein sequence ID" value="KNC49667.1"/>
    <property type="molecule type" value="Genomic_DNA"/>
</dbReference>
<evidence type="ECO:0000313" key="4">
    <source>
        <dbReference type="Proteomes" id="UP000054408"/>
    </source>
</evidence>
<dbReference type="InterPro" id="IPR013320">
    <property type="entry name" value="ConA-like_dom_sf"/>
</dbReference>
<evidence type="ECO:0000256" key="1">
    <source>
        <dbReference type="PROSITE-ProRule" id="PRU10141"/>
    </source>
</evidence>
<evidence type="ECO:0000259" key="2">
    <source>
        <dbReference type="PROSITE" id="PS50188"/>
    </source>
</evidence>
<dbReference type="Gene3D" id="2.60.120.920">
    <property type="match status" value="1"/>
</dbReference>
<dbReference type="SUPFAM" id="SSF56112">
    <property type="entry name" value="Protein kinase-like (PK-like)"/>
    <property type="match status" value="1"/>
</dbReference>
<dbReference type="SMART" id="SM00449">
    <property type="entry name" value="SPRY"/>
    <property type="match status" value="1"/>
</dbReference>
<dbReference type="RefSeq" id="XP_013757465.1">
    <property type="nucleotide sequence ID" value="XM_013902011.1"/>
</dbReference>
<dbReference type="InterPro" id="IPR044736">
    <property type="entry name" value="Gid1/RanBPM/SPLA_SPRY"/>
</dbReference>
<dbReference type="InterPro" id="IPR001870">
    <property type="entry name" value="B30.2/SPRY"/>
</dbReference>
<evidence type="ECO:0000313" key="3">
    <source>
        <dbReference type="EMBL" id="KNC49667.1"/>
    </source>
</evidence>
<feature type="binding site" evidence="1">
    <location>
        <position position="70"/>
    </location>
    <ligand>
        <name>ATP</name>
        <dbReference type="ChEBI" id="CHEBI:30616"/>
    </ligand>
</feature>
<sequence length="1043" mass="111545">MGNNVSVNTHMQTAQVFHEYDCRISSSEVSLVSSRPKATYISERRLGSGAFGTVYAVRRESDPDTLWAFKQVLFDPNEPGDAVTKMTDVLDEAAALRGIRDPNLIHLEHAYKAKARRTAKRKIATRIKDETGTCHLLLEIMLTTNPANRRPAADLLNCGFVAGLRHALASDLAQPAFTTLAVSADWQYRGAFLAPLADPNLNDHIRGKIVDVVFQSVGLGNTSTTQLSSASVPLIHQGIVSLIYTHLNHNARKDTTTESIINQFAAALLGQSVEPSASVHTVPHTDVPGVVTGAVLAGPSDEPDLISALMALFGGRDAKATVKIMKKELAILVKLLDDKRSAFLTADAIIACPGMIPLLLSHVRRSIWLEDSLTFETCAVLRAVYRLRPNTSSVYPISSLLAALAAPNGRSAYNRTFRLMYESLPKTVNSCPQLIARYAAMCDEKPLRNRLDRILRYAQSSGISFPPELAQVWGHVLAQRALTALHIGVQPDAANHINISQAANAAALASLADAPAKSLAVAGNFWLHAYALGLDRAAVNDAIASLSNMQLCTQMMSVALGASIPLVRCQTCSCAAKQGIDVCIACARNCHAGHEFADSFHVIRTVVTQTYFPCECSTIAGSSCKSRSANSARPIAALDSIAPPESLLAAPHQIIGAVSAAVAPPEFNAWIEPVIDHDPVGHTSTATFKLYDLEQDAATRYRNMTLPAGSLEPYISRDVAKLFLSVSPRLYAIAQSHGFAFSPITTSPNPIDVVFYYEIEVCTAKLIGDSDYAVGMGLMSAVRNPSSALFVGWGESEWGYHSDDGGLRHATPTGGSTIMPWSAGDRVGCGIHASGRVFFTLNGVYIDSLPQVPPDVPLYATVTVQNLVGDVVFFFDRGDWAFDPTRWVVSPEMASATWAPSCLPLASAGLTALITAFCLNMSLDTFVGIFDAIGRSVIATDARIKHARALAAIDNSATDSSSSQPSLGDVAAAAQSGHAFVRIVWILQKSNDPEAARRAAAIIALPSFADVLAATASISSPLLVSGLEAFVADLDRPDLDLEP</sequence>
<dbReference type="PROSITE" id="PS50188">
    <property type="entry name" value="B302_SPRY"/>
    <property type="match status" value="1"/>
</dbReference>
<dbReference type="InterPro" id="IPR043136">
    <property type="entry name" value="B30.2/SPRY_sf"/>
</dbReference>
<dbReference type="AlphaFoldDB" id="A0A0L0DBF6"/>